<dbReference type="Pfam" id="PF10244">
    <property type="entry name" value="MRP-L51"/>
    <property type="match status" value="1"/>
</dbReference>
<comment type="subcellular location">
    <subcellularLocation>
        <location evidence="1">Mitochondrion</location>
    </subcellularLocation>
</comment>
<keyword evidence="5" id="KW-0496">Mitochondrion</keyword>
<dbReference type="GO" id="GO:0003735">
    <property type="term" value="F:structural constituent of ribosome"/>
    <property type="evidence" value="ECO:0007669"/>
    <property type="project" value="InterPro"/>
</dbReference>
<sequence>MSLISRSISGFWNSVNNIQAYSAQVTCLRFRYHADKVAKGRVIRRYGYDDQMLQKGLLPRETDGERVLTMPIYKPKDSWSEKRALFGQNDYVDILGNEKLHPTKILYNMPRWLRGVGGHEYKVMLRKRNSLVGTSYPLARPTKWYQLDKRIRYLYKYLNKKTKTGHYN</sequence>
<dbReference type="PANTHER" id="PTHR13409:SF0">
    <property type="entry name" value="LARGE RIBOSOMAL SUBUNIT PROTEIN ML51"/>
    <property type="match status" value="1"/>
</dbReference>
<proteinExistence type="inferred from homology"/>
<evidence type="ECO:0000313" key="11">
    <source>
        <dbReference type="RefSeq" id="XP_028138149.1"/>
    </source>
</evidence>
<keyword evidence="3" id="KW-0809">Transit peptide</keyword>
<dbReference type="PANTHER" id="PTHR13409">
    <property type="entry name" value="MITOCHONDRIAL 39S RIBOSOMAL PROTEIN L51"/>
    <property type="match status" value="1"/>
</dbReference>
<evidence type="ECO:0000313" key="10">
    <source>
        <dbReference type="Proteomes" id="UP001652700"/>
    </source>
</evidence>
<keyword evidence="10" id="KW-1185">Reference proteome</keyword>
<reference evidence="9" key="2">
    <citation type="submission" date="2025-05" db="UniProtKB">
        <authorList>
            <consortium name="EnsemblMetazoa"/>
        </authorList>
    </citation>
    <scope>IDENTIFICATION</scope>
</reference>
<dbReference type="AlphaFoldDB" id="A0A6P7FP67"/>
<dbReference type="RefSeq" id="XP_028138149.1">
    <property type="nucleotide sequence ID" value="XM_028282348.1"/>
</dbReference>
<evidence type="ECO:0000256" key="7">
    <source>
        <dbReference type="ARBA" id="ARBA00035182"/>
    </source>
</evidence>
<evidence type="ECO:0000256" key="3">
    <source>
        <dbReference type="ARBA" id="ARBA00022946"/>
    </source>
</evidence>
<dbReference type="KEGG" id="dvv:114332532"/>
<dbReference type="InParanoid" id="A0A6P7FP67"/>
<organism evidence="11">
    <name type="scientific">Diabrotica virgifera virgifera</name>
    <name type="common">western corn rootworm</name>
    <dbReference type="NCBI Taxonomy" id="50390"/>
    <lineage>
        <taxon>Eukaryota</taxon>
        <taxon>Metazoa</taxon>
        <taxon>Ecdysozoa</taxon>
        <taxon>Arthropoda</taxon>
        <taxon>Hexapoda</taxon>
        <taxon>Insecta</taxon>
        <taxon>Pterygota</taxon>
        <taxon>Neoptera</taxon>
        <taxon>Endopterygota</taxon>
        <taxon>Coleoptera</taxon>
        <taxon>Polyphaga</taxon>
        <taxon>Cucujiformia</taxon>
        <taxon>Chrysomeloidea</taxon>
        <taxon>Chrysomelidae</taxon>
        <taxon>Galerucinae</taxon>
        <taxon>Diabroticina</taxon>
        <taxon>Diabroticites</taxon>
        <taxon>Diabrotica</taxon>
    </lineage>
</organism>
<reference evidence="11" key="1">
    <citation type="submission" date="2025-04" db="UniProtKB">
        <authorList>
            <consortium name="RefSeq"/>
        </authorList>
    </citation>
    <scope>IDENTIFICATION</scope>
    <source>
        <tissue evidence="11">Whole insect</tissue>
    </source>
</reference>
<dbReference type="GO" id="GO:0005762">
    <property type="term" value="C:mitochondrial large ribosomal subunit"/>
    <property type="evidence" value="ECO:0007669"/>
    <property type="project" value="TreeGrafter"/>
</dbReference>
<evidence type="ECO:0000313" key="9">
    <source>
        <dbReference type="EnsemblMetazoa" id="XP_028138149.1"/>
    </source>
</evidence>
<dbReference type="GeneID" id="114332532"/>
<keyword evidence="4 11" id="KW-0689">Ribosomal protein</keyword>
<accession>A0A6P7FP67</accession>
<evidence type="ECO:0000256" key="1">
    <source>
        <dbReference type="ARBA" id="ARBA00004173"/>
    </source>
</evidence>
<dbReference type="CTD" id="51258"/>
<name>A0A6P7FP67_DIAVI</name>
<evidence type="ECO:0000256" key="2">
    <source>
        <dbReference type="ARBA" id="ARBA00010972"/>
    </source>
</evidence>
<dbReference type="Proteomes" id="UP001652700">
    <property type="component" value="Unplaced"/>
</dbReference>
<evidence type="ECO:0000256" key="4">
    <source>
        <dbReference type="ARBA" id="ARBA00022980"/>
    </source>
</evidence>
<dbReference type="FunCoup" id="A0A6P7FP67">
    <property type="interactions" value="201"/>
</dbReference>
<dbReference type="EnsemblMetazoa" id="XM_028282348.2">
    <property type="protein sequence ID" value="XP_028138149.1"/>
    <property type="gene ID" value="LOC114332532"/>
</dbReference>
<evidence type="ECO:0000256" key="8">
    <source>
        <dbReference type="ARBA" id="ARBA00035419"/>
    </source>
</evidence>
<comment type="similarity">
    <text evidence="2">Belongs to the mitochondrion-specific ribosomal protein mL51 family.</text>
</comment>
<dbReference type="GO" id="GO:0006412">
    <property type="term" value="P:translation"/>
    <property type="evidence" value="ECO:0007669"/>
    <property type="project" value="TreeGrafter"/>
</dbReference>
<protein>
    <recommendedName>
        <fullName evidence="7">Large ribosomal subunit protein mL51</fullName>
    </recommendedName>
    <alternativeName>
        <fullName evidence="8">39S ribosomal protein L51, mitochondrial</fullName>
    </alternativeName>
</protein>
<gene>
    <name evidence="11" type="primary">LOC114332532</name>
</gene>
<evidence type="ECO:0000256" key="6">
    <source>
        <dbReference type="ARBA" id="ARBA00023274"/>
    </source>
</evidence>
<evidence type="ECO:0000256" key="5">
    <source>
        <dbReference type="ARBA" id="ARBA00023128"/>
    </source>
</evidence>
<keyword evidence="6" id="KW-0687">Ribonucleoprotein</keyword>
<dbReference type="InterPro" id="IPR019373">
    <property type="entry name" value="Ribosomal_mL51"/>
</dbReference>
<dbReference type="OrthoDB" id="10059330at2759"/>